<dbReference type="SUPFAM" id="SSF53807">
    <property type="entry name" value="Helical backbone' metal receptor"/>
    <property type="match status" value="1"/>
</dbReference>
<reference evidence="7" key="1">
    <citation type="journal article" date="2019" name="Int. J. Syst. Evol. Microbiol.">
        <title>The Global Catalogue of Microorganisms (GCM) 10K type strain sequencing project: providing services to taxonomists for standard genome sequencing and annotation.</title>
        <authorList>
            <consortium name="The Broad Institute Genomics Platform"/>
            <consortium name="The Broad Institute Genome Sequencing Center for Infectious Disease"/>
            <person name="Wu L."/>
            <person name="Ma J."/>
        </authorList>
    </citation>
    <scope>NUCLEOTIDE SEQUENCE [LARGE SCALE GENOMIC DNA]</scope>
    <source>
        <strain evidence="7">JCM 18541</strain>
    </source>
</reference>
<dbReference type="InterPro" id="IPR006128">
    <property type="entry name" value="Lipoprotein_PsaA-like"/>
</dbReference>
<evidence type="ECO:0000256" key="5">
    <source>
        <dbReference type="RuleBase" id="RU003512"/>
    </source>
</evidence>
<organism evidence="6 7">
    <name type="scientific">Rothia endophytica</name>
    <dbReference type="NCBI Taxonomy" id="1324766"/>
    <lineage>
        <taxon>Bacteria</taxon>
        <taxon>Bacillati</taxon>
        <taxon>Actinomycetota</taxon>
        <taxon>Actinomycetes</taxon>
        <taxon>Micrococcales</taxon>
        <taxon>Micrococcaceae</taxon>
        <taxon>Rothia</taxon>
    </lineage>
</organism>
<dbReference type="InterPro" id="IPR050492">
    <property type="entry name" value="Bact_metal-bind_prot9"/>
</dbReference>
<dbReference type="Gene3D" id="3.40.50.1980">
    <property type="entry name" value="Nitrogenase molybdenum iron protein domain"/>
    <property type="match status" value="2"/>
</dbReference>
<comment type="caution">
    <text evidence="6">The sequence shown here is derived from an EMBL/GenBank/DDBJ whole genome shotgun (WGS) entry which is preliminary data.</text>
</comment>
<dbReference type="InterPro" id="IPR006127">
    <property type="entry name" value="ZnuA-like"/>
</dbReference>
<proteinExistence type="inferred from homology"/>
<evidence type="ECO:0000313" key="6">
    <source>
        <dbReference type="EMBL" id="GAA4787716.1"/>
    </source>
</evidence>
<evidence type="ECO:0000256" key="2">
    <source>
        <dbReference type="ARBA" id="ARBA00022448"/>
    </source>
</evidence>
<evidence type="ECO:0000256" key="4">
    <source>
        <dbReference type="ARBA" id="ARBA00022729"/>
    </source>
</evidence>
<evidence type="ECO:0000256" key="3">
    <source>
        <dbReference type="ARBA" id="ARBA00022723"/>
    </source>
</evidence>
<accession>A0ABP9AYD5</accession>
<keyword evidence="7" id="KW-1185">Reference proteome</keyword>
<name>A0ABP9AYD5_9MICC</name>
<evidence type="ECO:0000313" key="7">
    <source>
        <dbReference type="Proteomes" id="UP001500187"/>
    </source>
</evidence>
<dbReference type="PRINTS" id="PR00690">
    <property type="entry name" value="ADHESNFAMILY"/>
</dbReference>
<dbReference type="EMBL" id="BAABKP010000001">
    <property type="protein sequence ID" value="GAA4787716.1"/>
    <property type="molecule type" value="Genomic_DNA"/>
</dbReference>
<gene>
    <name evidence="6" type="ORF">GCM10023352_01630</name>
</gene>
<protein>
    <submittedName>
        <fullName evidence="6">Metal ABC transporter substrate-binding protein</fullName>
    </submittedName>
</protein>
<keyword evidence="2 5" id="KW-0813">Transport</keyword>
<dbReference type="Proteomes" id="UP001500187">
    <property type="component" value="Unassembled WGS sequence"/>
</dbReference>
<dbReference type="InterPro" id="IPR006129">
    <property type="entry name" value="AdhesinB"/>
</dbReference>
<dbReference type="RefSeq" id="WP_345443511.1">
    <property type="nucleotide sequence ID" value="NZ_BAABKP010000001.1"/>
</dbReference>
<evidence type="ECO:0000256" key="1">
    <source>
        <dbReference type="ARBA" id="ARBA00004196"/>
    </source>
</evidence>
<dbReference type="PRINTS" id="PR00691">
    <property type="entry name" value="ADHESINB"/>
</dbReference>
<sequence>MPMTPWWSTLISVRTFLITCLVAITGLVTACSAPEPADSGKPTVLATFTVLADLAQNVAGEHLEVQSLTKPGVEIHDYDPVPSDVRKAADADLILVNGLHLEGWLEQFLQDADAESVTVSEGVQTIGIAEGDSADKPNPHAWMSPLTAQMYVDNIAAALADLDPQHAADFAANASAYKQELQAVHDRLITDLGDLPQHQRALVTCEGAFSYLAADAGLTEKYLWAVNSDGNPSAARVAEVATFVKEQQVPAVFCETTVPADTMRQVAAESGATYAGELYVDSLSQEGGDVPTYLDLIRHDAEVIARALGQ</sequence>
<dbReference type="PANTHER" id="PTHR42953:SF1">
    <property type="entry name" value="METAL-BINDING PROTEIN HI_0362-RELATED"/>
    <property type="match status" value="1"/>
</dbReference>
<keyword evidence="4" id="KW-0732">Signal</keyword>
<dbReference type="CDD" id="cd01137">
    <property type="entry name" value="PsaA"/>
    <property type="match status" value="1"/>
</dbReference>
<keyword evidence="3" id="KW-0479">Metal-binding</keyword>
<comment type="subcellular location">
    <subcellularLocation>
        <location evidence="1">Cell envelope</location>
    </subcellularLocation>
</comment>
<dbReference type="Pfam" id="PF01297">
    <property type="entry name" value="ZnuA"/>
    <property type="match status" value="1"/>
</dbReference>
<dbReference type="PANTHER" id="PTHR42953">
    <property type="entry name" value="HIGH-AFFINITY ZINC UPTAKE SYSTEM PROTEIN ZNUA-RELATED"/>
    <property type="match status" value="1"/>
</dbReference>
<comment type="similarity">
    <text evidence="5">Belongs to the bacterial solute-binding protein 9 family.</text>
</comment>